<evidence type="ECO:0000313" key="2">
    <source>
        <dbReference type="EMBL" id="KKU95750.1"/>
    </source>
</evidence>
<dbReference type="AlphaFoldDB" id="A0A0G1XN50"/>
<proteinExistence type="predicted"/>
<keyword evidence="1" id="KW-0472">Membrane</keyword>
<reference evidence="2 3" key="1">
    <citation type="journal article" date="2015" name="Nature">
        <title>rRNA introns, odd ribosomes, and small enigmatic genomes across a large radiation of phyla.</title>
        <authorList>
            <person name="Brown C.T."/>
            <person name="Hug L.A."/>
            <person name="Thomas B.C."/>
            <person name="Sharon I."/>
            <person name="Castelle C.J."/>
            <person name="Singh A."/>
            <person name="Wilkins M.J."/>
            <person name="Williams K.H."/>
            <person name="Banfield J.F."/>
        </authorList>
    </citation>
    <scope>NUCLEOTIDE SEQUENCE [LARGE SCALE GENOMIC DNA]</scope>
</reference>
<evidence type="ECO:0008006" key="4">
    <source>
        <dbReference type="Google" id="ProtNLM"/>
    </source>
</evidence>
<keyword evidence="1" id="KW-1133">Transmembrane helix</keyword>
<comment type="caution">
    <text evidence="2">The sequence shown here is derived from an EMBL/GenBank/DDBJ whole genome shotgun (WGS) entry which is preliminary data.</text>
</comment>
<feature type="transmembrane region" description="Helical" evidence="1">
    <location>
        <begin position="15"/>
        <end position="38"/>
    </location>
</feature>
<dbReference type="Proteomes" id="UP000034661">
    <property type="component" value="Unassembled WGS sequence"/>
</dbReference>
<sequence length="131" mass="13658">MTHTVCHDNNRGQALVMLLVFVIVSITITSASVSLMILNSSAASTREVGASSLALAESGAEEALLRIIRDPAYTGGTLTVGSGHATVEVSGTSPKTIMSRGEDGAIVRAVEVVTTVANGVWTVISWREVFL</sequence>
<organism evidence="2 3">
    <name type="scientific">Candidatus Gottesmanbacteria bacterium GW2011_GWA1_48_13</name>
    <dbReference type="NCBI Taxonomy" id="1618439"/>
    <lineage>
        <taxon>Bacteria</taxon>
        <taxon>Candidatus Gottesmaniibacteriota</taxon>
    </lineage>
</organism>
<evidence type="ECO:0000313" key="3">
    <source>
        <dbReference type="Proteomes" id="UP000034661"/>
    </source>
</evidence>
<dbReference type="EMBL" id="LCPJ01000009">
    <property type="protein sequence ID" value="KKU95750.1"/>
    <property type="molecule type" value="Genomic_DNA"/>
</dbReference>
<accession>A0A0G1XN50</accession>
<protein>
    <recommendedName>
        <fullName evidence="4">Type 4 fimbrial biogenesis protein PilX N-terminal domain-containing protein</fullName>
    </recommendedName>
</protein>
<name>A0A0G1XN50_9BACT</name>
<gene>
    <name evidence="2" type="ORF">UY27_C0009G0013</name>
</gene>
<keyword evidence="1" id="KW-0812">Transmembrane</keyword>
<evidence type="ECO:0000256" key="1">
    <source>
        <dbReference type="SAM" id="Phobius"/>
    </source>
</evidence>